<dbReference type="Proteomes" id="UP000295334">
    <property type="component" value="Unassembled WGS sequence"/>
</dbReference>
<gene>
    <name evidence="1" type="ORF">EPD60_09645</name>
</gene>
<dbReference type="RefSeq" id="WP_131449205.1">
    <property type="nucleotide sequence ID" value="NZ_SJZI01000042.1"/>
</dbReference>
<reference evidence="1 2" key="1">
    <citation type="submission" date="2019-03" db="EMBL/GenBank/DDBJ databases">
        <authorList>
            <person name="Kim M.K.M."/>
        </authorList>
    </citation>
    <scope>NUCLEOTIDE SEQUENCE [LARGE SCALE GENOMIC DNA]</scope>
    <source>
        <strain evidence="1 2">17J68-12</strain>
    </source>
</reference>
<protein>
    <submittedName>
        <fullName evidence="1">Uncharacterized protein</fullName>
    </submittedName>
</protein>
<dbReference type="EMBL" id="SJZI01000042">
    <property type="protein sequence ID" value="TCJ14256.1"/>
    <property type="molecule type" value="Genomic_DNA"/>
</dbReference>
<accession>A0A4R1BB80</accession>
<evidence type="ECO:0000313" key="2">
    <source>
        <dbReference type="Proteomes" id="UP000295334"/>
    </source>
</evidence>
<evidence type="ECO:0000313" key="1">
    <source>
        <dbReference type="EMBL" id="TCJ14256.1"/>
    </source>
</evidence>
<dbReference type="AlphaFoldDB" id="A0A4R1BB80"/>
<dbReference type="OrthoDB" id="676016at2"/>
<comment type="caution">
    <text evidence="1">The sequence shown here is derived from an EMBL/GenBank/DDBJ whole genome shotgun (WGS) entry which is preliminary data.</text>
</comment>
<name>A0A4R1BB80_9BACT</name>
<sequence length="103" mass="11934">MNESFQKVRDLLERVPRRHNADNVKEINSIVDEYEDVLRQLESNPQLEPVIAGYFEALDPIRRTIKESNHAKHSKKAKDDLFDDASGQLKDSMEDLLRLEASL</sequence>
<proteinExistence type="predicted"/>
<keyword evidence="2" id="KW-1185">Reference proteome</keyword>
<organism evidence="1 2">
    <name type="scientific">Flaviaesturariibacter flavus</name>
    <dbReference type="NCBI Taxonomy" id="2502780"/>
    <lineage>
        <taxon>Bacteria</taxon>
        <taxon>Pseudomonadati</taxon>
        <taxon>Bacteroidota</taxon>
        <taxon>Chitinophagia</taxon>
        <taxon>Chitinophagales</taxon>
        <taxon>Chitinophagaceae</taxon>
        <taxon>Flaviaestuariibacter</taxon>
    </lineage>
</organism>